<gene>
    <name evidence="1" type="ORF">GCM10022254_46560</name>
</gene>
<accession>A0ABP8CAW0</accession>
<protein>
    <submittedName>
        <fullName evidence="1">Uncharacterized protein</fullName>
    </submittedName>
</protein>
<evidence type="ECO:0000313" key="2">
    <source>
        <dbReference type="Proteomes" id="UP001501710"/>
    </source>
</evidence>
<name>A0ABP8CAW0_9ACTN</name>
<comment type="caution">
    <text evidence="1">The sequence shown here is derived from an EMBL/GenBank/DDBJ whole genome shotgun (WGS) entry which is preliminary data.</text>
</comment>
<dbReference type="EMBL" id="BAABAS010000015">
    <property type="protein sequence ID" value="GAA4236573.1"/>
    <property type="molecule type" value="Genomic_DNA"/>
</dbReference>
<reference evidence="2" key="1">
    <citation type="journal article" date="2019" name="Int. J. Syst. Evol. Microbiol.">
        <title>The Global Catalogue of Microorganisms (GCM) 10K type strain sequencing project: providing services to taxonomists for standard genome sequencing and annotation.</title>
        <authorList>
            <consortium name="The Broad Institute Genomics Platform"/>
            <consortium name="The Broad Institute Genome Sequencing Center for Infectious Disease"/>
            <person name="Wu L."/>
            <person name="Ma J."/>
        </authorList>
    </citation>
    <scope>NUCLEOTIDE SEQUENCE [LARGE SCALE GENOMIC DNA]</scope>
    <source>
        <strain evidence="2">JCM 17440</strain>
    </source>
</reference>
<dbReference type="Proteomes" id="UP001501710">
    <property type="component" value="Unassembled WGS sequence"/>
</dbReference>
<dbReference type="RefSeq" id="WP_344900026.1">
    <property type="nucleotide sequence ID" value="NZ_BAABAS010000015.1"/>
</dbReference>
<keyword evidence="2" id="KW-1185">Reference proteome</keyword>
<sequence length="98" mass="10897">MQSPVAGDHIVVSFYVKDPDSSGDKMCETFYATDRDSWVVQGKRHGAEVAAQLVALGDDETFCELSNRTIGHFVRKYVKERYGVDLDGAMVEPDRQGP</sequence>
<proteinExistence type="predicted"/>
<evidence type="ECO:0000313" key="1">
    <source>
        <dbReference type="EMBL" id="GAA4236573.1"/>
    </source>
</evidence>
<organism evidence="1 2">
    <name type="scientific">Actinomadura meridiana</name>
    <dbReference type="NCBI Taxonomy" id="559626"/>
    <lineage>
        <taxon>Bacteria</taxon>
        <taxon>Bacillati</taxon>
        <taxon>Actinomycetota</taxon>
        <taxon>Actinomycetes</taxon>
        <taxon>Streptosporangiales</taxon>
        <taxon>Thermomonosporaceae</taxon>
        <taxon>Actinomadura</taxon>
    </lineage>
</organism>